<organism evidence="2 3">
    <name type="scientific">Psychrobacillus psychrotolerans</name>
    <dbReference type="NCBI Taxonomy" id="126156"/>
    <lineage>
        <taxon>Bacteria</taxon>
        <taxon>Bacillati</taxon>
        <taxon>Bacillota</taxon>
        <taxon>Bacilli</taxon>
        <taxon>Bacillales</taxon>
        <taxon>Bacillaceae</taxon>
        <taxon>Psychrobacillus</taxon>
    </lineage>
</organism>
<evidence type="ECO:0000259" key="1">
    <source>
        <dbReference type="Pfam" id="PF14493"/>
    </source>
</evidence>
<name>A0A1I5VYK9_9BACI</name>
<reference evidence="3" key="1">
    <citation type="submission" date="2016-10" db="EMBL/GenBank/DDBJ databases">
        <authorList>
            <person name="Varghese N."/>
            <person name="Submissions S."/>
        </authorList>
    </citation>
    <scope>NUCLEOTIDE SEQUENCE [LARGE SCALE GENOMIC DNA]</scope>
    <source>
        <strain evidence="3">DSM 11706</strain>
    </source>
</reference>
<sequence length="344" mass="40306">MHFHQILLFIIHKLSGQRSENAPYYLLKGKKSGQTIQDVTYFQLHAFFSILPQLSKEDYDIGINELHNRDLIQVEESLVYITEKGIATVGEGKEFLFNGWEYRGREQLFWERLDLVIQTLSQFQAKEKKFVPNQKDMAIQNFVKDFLIQHNFREFNLSNDLKQEIFRLLENPLLNDLHRTLFVYRLSGYNKTGLTWEQLSRYYDLTDMNAKINFLECLHNILDNIDINTSPLLFSLAKGIHLDTPLTDSAFKTNSLFEKGYTMEEIARIRKLKINTIEDHVIEIVSSDKNFSVSAFISSEQVEKILHLSKELHTKKLTVIKNRLPELTYFQVRLALTKGEQIHG</sequence>
<protein>
    <submittedName>
        <fullName evidence="2">Uncharacterized protein YpbB</fullName>
    </submittedName>
</protein>
<dbReference type="AlphaFoldDB" id="A0A1I5VYK9"/>
<proteinExistence type="predicted"/>
<dbReference type="STRING" id="126156.SAMN05421670_1023"/>
<dbReference type="RefSeq" id="WP_175496169.1">
    <property type="nucleotide sequence ID" value="NZ_FOXU01000001.1"/>
</dbReference>
<accession>A0A1I5VYK9</accession>
<dbReference type="InterPro" id="IPR008308">
    <property type="entry name" value="YpbB-like"/>
</dbReference>
<dbReference type="PIRSF" id="PIRSF021350">
    <property type="entry name" value="UCP021350"/>
    <property type="match status" value="1"/>
</dbReference>
<feature type="domain" description="Helicase Helix-turn-helix" evidence="1">
    <location>
        <begin position="250"/>
        <end position="336"/>
    </location>
</feature>
<dbReference type="EMBL" id="FOXU01000001">
    <property type="protein sequence ID" value="SFQ12565.1"/>
    <property type="molecule type" value="Genomic_DNA"/>
</dbReference>
<dbReference type="Pfam" id="PF14493">
    <property type="entry name" value="HTH_40"/>
    <property type="match status" value="1"/>
</dbReference>
<gene>
    <name evidence="2" type="ORF">SAMN05421670_1023</name>
</gene>
<evidence type="ECO:0000313" key="3">
    <source>
        <dbReference type="Proteomes" id="UP000198734"/>
    </source>
</evidence>
<evidence type="ECO:0000313" key="2">
    <source>
        <dbReference type="EMBL" id="SFQ12565.1"/>
    </source>
</evidence>
<dbReference type="Proteomes" id="UP000198734">
    <property type="component" value="Unassembled WGS sequence"/>
</dbReference>
<keyword evidence="3" id="KW-1185">Reference proteome</keyword>
<dbReference type="InterPro" id="IPR029491">
    <property type="entry name" value="Helicase_HTH"/>
</dbReference>